<dbReference type="STRING" id="51511.ENSCSAVP00000010662"/>
<keyword evidence="5" id="KW-0812">Transmembrane</keyword>
<dbReference type="HOGENOM" id="CLU_054399_0_0_1"/>
<comment type="subcellular location">
    <subcellularLocation>
        <location evidence="1">Mitochondrion outer membrane</location>
        <topology evidence="1">Multi-pass membrane protein</topology>
    </subcellularLocation>
</comment>
<evidence type="ECO:0000313" key="11">
    <source>
        <dbReference type="Proteomes" id="UP000007875"/>
    </source>
</evidence>
<evidence type="ECO:0000256" key="9">
    <source>
        <dbReference type="ARBA" id="ARBA00023136"/>
    </source>
</evidence>
<dbReference type="OMA" id="ISGRMNH"/>
<reference evidence="11" key="1">
    <citation type="submission" date="2003-08" db="EMBL/GenBank/DDBJ databases">
        <authorList>
            <person name="Birren B."/>
            <person name="Nusbaum C."/>
            <person name="Abebe A."/>
            <person name="Abouelleil A."/>
            <person name="Adekoya E."/>
            <person name="Ait-zahra M."/>
            <person name="Allen N."/>
            <person name="Allen T."/>
            <person name="An P."/>
            <person name="Anderson M."/>
            <person name="Anderson S."/>
            <person name="Arachchi H."/>
            <person name="Armbruster J."/>
            <person name="Bachantsang P."/>
            <person name="Baldwin J."/>
            <person name="Barry A."/>
            <person name="Bayul T."/>
            <person name="Blitshsteyn B."/>
            <person name="Bloom T."/>
            <person name="Blye J."/>
            <person name="Boguslavskiy L."/>
            <person name="Borowsky M."/>
            <person name="Boukhgalter B."/>
            <person name="Brunache A."/>
            <person name="Butler J."/>
            <person name="Calixte N."/>
            <person name="Calvo S."/>
            <person name="Camarata J."/>
            <person name="Campo K."/>
            <person name="Chang J."/>
            <person name="Cheshatsang Y."/>
            <person name="Citroen M."/>
            <person name="Collymore A."/>
            <person name="Considine T."/>
            <person name="Cook A."/>
            <person name="Cooke P."/>
            <person name="Corum B."/>
            <person name="Cuomo C."/>
            <person name="David R."/>
            <person name="Dawoe T."/>
            <person name="Degray S."/>
            <person name="Dodge S."/>
            <person name="Dooley K."/>
            <person name="Dorje P."/>
            <person name="Dorjee K."/>
            <person name="Dorris L."/>
            <person name="Duffey N."/>
            <person name="Dupes A."/>
            <person name="Elkins T."/>
            <person name="Engels R."/>
            <person name="Erickson J."/>
            <person name="Farina A."/>
            <person name="Faro S."/>
            <person name="Ferreira P."/>
            <person name="Fischer H."/>
            <person name="Fitzgerald M."/>
            <person name="Foley K."/>
            <person name="Gage D."/>
            <person name="Galagan J."/>
            <person name="Gearin G."/>
            <person name="Gnerre S."/>
            <person name="Gnirke A."/>
            <person name="Goyette A."/>
            <person name="Graham J."/>
            <person name="Grandbois E."/>
            <person name="Gyaltsen K."/>
            <person name="Hafez N."/>
            <person name="Hagopian D."/>
            <person name="Hagos B."/>
            <person name="Hall J."/>
            <person name="Hatcher B."/>
            <person name="Heller A."/>
            <person name="Higgins H."/>
            <person name="Honan T."/>
            <person name="Horn A."/>
            <person name="Houde N."/>
            <person name="Hughes L."/>
            <person name="Hulme W."/>
            <person name="Husby E."/>
            <person name="Iliev I."/>
            <person name="Jaffe D."/>
            <person name="Jones C."/>
            <person name="Kamal M."/>
            <person name="Kamat A."/>
            <person name="Kamvysselis M."/>
            <person name="Karlsson E."/>
            <person name="Kells C."/>
            <person name="Kieu A."/>
            <person name="Kisner P."/>
            <person name="Kodira C."/>
            <person name="Kulbokas E."/>
            <person name="Labutti K."/>
            <person name="Lama D."/>
            <person name="Landers T."/>
            <person name="Leger J."/>
            <person name="Levine S."/>
            <person name="Lewis D."/>
            <person name="Lewis T."/>
            <person name="Lindblad-toh K."/>
            <person name="Liu X."/>
            <person name="Lokyitsang T."/>
            <person name="Lokyitsang Y."/>
            <person name="Lucien O."/>
            <person name="Lui A."/>
            <person name="Ma L.J."/>
            <person name="Mabbitt R."/>
            <person name="Macdonald J."/>
            <person name="Maclean C."/>
            <person name="Major J."/>
            <person name="Manning J."/>
            <person name="Marabella R."/>
            <person name="Maru K."/>
            <person name="Matthews C."/>
            <person name="Mauceli E."/>
            <person name="Mccarthy M."/>
            <person name="Mcdonough S."/>
            <person name="Mcghee T."/>
            <person name="Meldrim J."/>
            <person name="Meneus L."/>
            <person name="Mesirov J."/>
            <person name="Mihalev A."/>
            <person name="Mihova T."/>
            <person name="Mikkelsen T."/>
            <person name="Mlenga V."/>
            <person name="Moru K."/>
            <person name="Mozes J."/>
            <person name="Mulrain L."/>
            <person name="Munson G."/>
            <person name="Naylor J."/>
            <person name="Newes C."/>
            <person name="Nguyen C."/>
            <person name="Nguyen N."/>
            <person name="Nguyen T."/>
            <person name="Nicol R."/>
            <person name="Nielsen C."/>
            <person name="Nizzari M."/>
            <person name="Norbu C."/>
            <person name="Norbu N."/>
            <person name="O'donnell P."/>
            <person name="Okoawo O."/>
            <person name="O'leary S."/>
            <person name="Omotosho B."/>
            <person name="O'neill K."/>
            <person name="Osman S."/>
            <person name="Parker S."/>
            <person name="Perrin D."/>
            <person name="Phunkhang P."/>
            <person name="Piqani B."/>
            <person name="Purcell S."/>
            <person name="Rachupka T."/>
            <person name="Ramasamy U."/>
            <person name="Rameau R."/>
            <person name="Ray V."/>
            <person name="Raymond C."/>
            <person name="Retta R."/>
            <person name="Richardson S."/>
            <person name="Rise C."/>
            <person name="Rodriguez J."/>
            <person name="Rogers J."/>
            <person name="Rogov P."/>
            <person name="Rutman M."/>
            <person name="Schupbach R."/>
            <person name="Seaman C."/>
            <person name="Settipalli S."/>
            <person name="Sharpe T."/>
            <person name="Sheridan J."/>
            <person name="Sherpa N."/>
            <person name="Shi J."/>
            <person name="Smirnov S."/>
            <person name="Smith C."/>
            <person name="Sougnez C."/>
            <person name="Spencer B."/>
            <person name="Stalker J."/>
            <person name="Stange-thomann N."/>
            <person name="Stavropoulos S."/>
            <person name="Stetson K."/>
            <person name="Stone C."/>
            <person name="Stone S."/>
            <person name="Stubbs M."/>
            <person name="Talamas J."/>
            <person name="Tchuinga P."/>
            <person name="Tenzing P."/>
            <person name="Tesfaye S."/>
            <person name="Theodore J."/>
            <person name="Thoulutsang Y."/>
            <person name="Topham K."/>
            <person name="Towey S."/>
            <person name="Tsamla T."/>
            <person name="Tsomo N."/>
            <person name="Vallee D."/>
            <person name="Vassiliev H."/>
            <person name="Venkataraman V."/>
            <person name="Vinson J."/>
            <person name="Vo A."/>
            <person name="Wade C."/>
            <person name="Wang S."/>
            <person name="Wangchuk T."/>
            <person name="Wangdi T."/>
            <person name="Whittaker C."/>
            <person name="Wilkinson J."/>
            <person name="Wu Y."/>
            <person name="Wyman D."/>
            <person name="Yadav S."/>
            <person name="Yang S."/>
            <person name="Yang X."/>
            <person name="Yeager S."/>
            <person name="Yee E."/>
            <person name="Young G."/>
            <person name="Zainoun J."/>
            <person name="Zembeck L."/>
            <person name="Zimmer A."/>
            <person name="Zody M."/>
            <person name="Lander E."/>
        </authorList>
    </citation>
    <scope>NUCLEOTIDE SEQUENCE [LARGE SCALE GENOMIC DNA]</scope>
</reference>
<evidence type="ECO:0008006" key="12">
    <source>
        <dbReference type="Google" id="ProtNLM"/>
    </source>
</evidence>
<evidence type="ECO:0000256" key="6">
    <source>
        <dbReference type="ARBA" id="ARBA00022787"/>
    </source>
</evidence>
<sequence>MKGSSYKFGSTYVGSKQPSPTEAYPVMIGEMSNEGNLQAQFIHQCTSRFKAKCIAQTQGSKLQSVQIGGDVVFKDSTISFVCADPDLLNGSGMLILHYLQGITPKLAIGSELLYQRGAARQQAIVTVAGRYKTDTWQAAGTLAMGGIHASFYRKANENVQVGVELEASLKNKESVTTFAYQMDLPKMNLMFKGMLTSEWTIGSSLEKRLQPLPITLNLTGTYNIKKDKVAVGIGAMLG</sequence>
<evidence type="ECO:0000256" key="5">
    <source>
        <dbReference type="ARBA" id="ARBA00022692"/>
    </source>
</evidence>
<evidence type="ECO:0000313" key="10">
    <source>
        <dbReference type="Ensembl" id="ENSCSAVP00000010662.1"/>
    </source>
</evidence>
<evidence type="ECO:0000256" key="2">
    <source>
        <dbReference type="ARBA" id="ARBA00010510"/>
    </source>
</evidence>
<keyword evidence="7" id="KW-0653">Protein transport</keyword>
<comment type="similarity">
    <text evidence="2">Belongs to the Tom40 family.</text>
</comment>
<reference evidence="10" key="2">
    <citation type="submission" date="2025-08" db="UniProtKB">
        <authorList>
            <consortium name="Ensembl"/>
        </authorList>
    </citation>
    <scope>IDENTIFICATION</scope>
</reference>
<dbReference type="Ensembl" id="ENSCSAVT00000010792.1">
    <property type="protein sequence ID" value="ENSCSAVP00000010662.1"/>
    <property type="gene ID" value="ENSCSAVG00000006271.1"/>
</dbReference>
<proteinExistence type="inferred from homology"/>
<dbReference type="FunCoup" id="H2YZA0">
    <property type="interactions" value="195"/>
</dbReference>
<evidence type="ECO:0000256" key="4">
    <source>
        <dbReference type="ARBA" id="ARBA00022452"/>
    </source>
</evidence>
<evidence type="ECO:0000256" key="8">
    <source>
        <dbReference type="ARBA" id="ARBA00023128"/>
    </source>
</evidence>
<dbReference type="InterPro" id="IPR027246">
    <property type="entry name" value="Porin_Euk/Tom40"/>
</dbReference>
<keyword evidence="11" id="KW-1185">Reference proteome</keyword>
<dbReference type="GO" id="GO:0008320">
    <property type="term" value="F:protein transmembrane transporter activity"/>
    <property type="evidence" value="ECO:0007669"/>
    <property type="project" value="InterPro"/>
</dbReference>
<dbReference type="Gene3D" id="2.40.160.10">
    <property type="entry name" value="Porin"/>
    <property type="match status" value="1"/>
</dbReference>
<keyword evidence="9" id="KW-0472">Membrane</keyword>
<dbReference type="InterPro" id="IPR037930">
    <property type="entry name" value="Tom40"/>
</dbReference>
<name>H2YZA0_CIOSA</name>
<dbReference type="InParanoid" id="H2YZA0"/>
<dbReference type="GO" id="GO:0005741">
    <property type="term" value="C:mitochondrial outer membrane"/>
    <property type="evidence" value="ECO:0007669"/>
    <property type="project" value="UniProtKB-SubCell"/>
</dbReference>
<organism evidence="10 11">
    <name type="scientific">Ciona savignyi</name>
    <name type="common">Pacific transparent sea squirt</name>
    <dbReference type="NCBI Taxonomy" id="51511"/>
    <lineage>
        <taxon>Eukaryota</taxon>
        <taxon>Metazoa</taxon>
        <taxon>Chordata</taxon>
        <taxon>Tunicata</taxon>
        <taxon>Ascidiacea</taxon>
        <taxon>Phlebobranchia</taxon>
        <taxon>Cionidae</taxon>
        <taxon>Ciona</taxon>
    </lineage>
</organism>
<dbReference type="PANTHER" id="PTHR10802">
    <property type="entry name" value="MITOCHONDRIAL IMPORT RECEPTOR SUBUNIT TOM40"/>
    <property type="match status" value="1"/>
</dbReference>
<keyword evidence="8" id="KW-0496">Mitochondrion</keyword>
<evidence type="ECO:0000256" key="7">
    <source>
        <dbReference type="ARBA" id="ARBA00022927"/>
    </source>
</evidence>
<dbReference type="Pfam" id="PF01459">
    <property type="entry name" value="Porin_3"/>
    <property type="match status" value="1"/>
</dbReference>
<protein>
    <recommendedName>
        <fullName evidence="12">Mitochondrial import receptor subunit TOM40 homolog</fullName>
    </recommendedName>
</protein>
<dbReference type="Proteomes" id="UP000007875">
    <property type="component" value="Unassembled WGS sequence"/>
</dbReference>
<keyword evidence="6" id="KW-1000">Mitochondrion outer membrane</keyword>
<dbReference type="GO" id="GO:0030150">
    <property type="term" value="P:protein import into mitochondrial matrix"/>
    <property type="evidence" value="ECO:0007669"/>
    <property type="project" value="InterPro"/>
</dbReference>
<keyword evidence="3" id="KW-0813">Transport</keyword>
<dbReference type="AlphaFoldDB" id="H2YZA0"/>
<accession>H2YZA0</accession>
<reference evidence="10" key="3">
    <citation type="submission" date="2025-09" db="UniProtKB">
        <authorList>
            <consortium name="Ensembl"/>
        </authorList>
    </citation>
    <scope>IDENTIFICATION</scope>
</reference>
<dbReference type="CDD" id="cd07305">
    <property type="entry name" value="Porin3_Tom40"/>
    <property type="match status" value="1"/>
</dbReference>
<dbReference type="InterPro" id="IPR023614">
    <property type="entry name" value="Porin_dom_sf"/>
</dbReference>
<dbReference type="GeneTree" id="ENSGT00390000003308"/>
<evidence type="ECO:0000256" key="1">
    <source>
        <dbReference type="ARBA" id="ARBA00004374"/>
    </source>
</evidence>
<keyword evidence="4" id="KW-1134">Transmembrane beta strand</keyword>
<evidence type="ECO:0000256" key="3">
    <source>
        <dbReference type="ARBA" id="ARBA00022448"/>
    </source>
</evidence>
<dbReference type="eggNOG" id="KOG3296">
    <property type="taxonomic scope" value="Eukaryota"/>
</dbReference>